<reference evidence="2 3" key="1">
    <citation type="submission" date="2016-10" db="EMBL/GenBank/DDBJ databases">
        <authorList>
            <person name="de Groot N.N."/>
        </authorList>
    </citation>
    <scope>NUCLEOTIDE SEQUENCE [LARGE SCALE GENOMIC DNA]</scope>
    <source>
        <strain evidence="2 3">CGMCC 4.2023</strain>
    </source>
</reference>
<feature type="region of interest" description="Disordered" evidence="1">
    <location>
        <begin position="124"/>
        <end position="158"/>
    </location>
</feature>
<organism evidence="2 3">
    <name type="scientific">Actinacidiphila yanglinensis</name>
    <dbReference type="NCBI Taxonomy" id="310779"/>
    <lineage>
        <taxon>Bacteria</taxon>
        <taxon>Bacillati</taxon>
        <taxon>Actinomycetota</taxon>
        <taxon>Actinomycetes</taxon>
        <taxon>Kitasatosporales</taxon>
        <taxon>Streptomycetaceae</taxon>
        <taxon>Actinacidiphila</taxon>
    </lineage>
</organism>
<evidence type="ECO:0000313" key="3">
    <source>
        <dbReference type="Proteomes" id="UP000236754"/>
    </source>
</evidence>
<evidence type="ECO:0000313" key="2">
    <source>
        <dbReference type="EMBL" id="SEG85751.1"/>
    </source>
</evidence>
<protein>
    <submittedName>
        <fullName evidence="2">Uncharacterized protein</fullName>
    </submittedName>
</protein>
<accession>A0A1H6DKU1</accession>
<dbReference type="AlphaFoldDB" id="A0A1H6DKU1"/>
<feature type="compositionally biased region" description="Pro residues" evidence="1">
    <location>
        <begin position="130"/>
        <end position="144"/>
    </location>
</feature>
<proteinExistence type="predicted"/>
<dbReference type="Proteomes" id="UP000236754">
    <property type="component" value="Unassembled WGS sequence"/>
</dbReference>
<name>A0A1H6DKU1_9ACTN</name>
<sequence>MTHRNLQPRLPRASSPARGVRFICGRRALVSSALTATALDLARTEDAHTYSAEDVFDTLVCTIDHRGPIHYGAVLNLRGTHAGTIWTLWRDGIEAHNAIVLPDCPATNGDHACSEFSGHPGAHSWNLATPPRPTPTFPLPIPPSPHHDNHVTNRNPAP</sequence>
<dbReference type="EMBL" id="FNVU01000016">
    <property type="protein sequence ID" value="SEG85751.1"/>
    <property type="molecule type" value="Genomic_DNA"/>
</dbReference>
<keyword evidence="3" id="KW-1185">Reference proteome</keyword>
<evidence type="ECO:0000256" key="1">
    <source>
        <dbReference type="SAM" id="MobiDB-lite"/>
    </source>
</evidence>
<gene>
    <name evidence="2" type="ORF">SAMN05216223_116131</name>
</gene>